<dbReference type="Pfam" id="PF01217">
    <property type="entry name" value="Clat_adaptor_s"/>
    <property type="match status" value="1"/>
</dbReference>
<dbReference type="SUPFAM" id="SSF64356">
    <property type="entry name" value="SNARE-like"/>
    <property type="match status" value="1"/>
</dbReference>
<dbReference type="GO" id="GO:0090160">
    <property type="term" value="P:Golgi to lysosome transport"/>
    <property type="evidence" value="ECO:0007669"/>
    <property type="project" value="Ensembl"/>
</dbReference>
<dbReference type="SUPFAM" id="SSF49447">
    <property type="entry name" value="Second domain of Mu2 adaptin subunit (ap50) of ap2 adaptor"/>
    <property type="match status" value="1"/>
</dbReference>
<evidence type="ECO:0000256" key="3">
    <source>
        <dbReference type="ARBA" id="ARBA00022448"/>
    </source>
</evidence>
<dbReference type="Gene3D" id="2.60.40.1170">
    <property type="entry name" value="Mu homology domain, subdomain B"/>
    <property type="match status" value="2"/>
</dbReference>
<dbReference type="PROSITE" id="PS51072">
    <property type="entry name" value="MHD"/>
    <property type="match status" value="1"/>
</dbReference>
<dbReference type="InterPro" id="IPR011012">
    <property type="entry name" value="Longin-like_dom_sf"/>
</dbReference>
<protein>
    <recommendedName>
        <fullName evidence="7">AP-4 complex subunit mu-1</fullName>
    </recommendedName>
</protein>
<dbReference type="GO" id="GO:0005829">
    <property type="term" value="C:cytosol"/>
    <property type="evidence" value="ECO:0007669"/>
    <property type="project" value="GOC"/>
</dbReference>
<dbReference type="CDD" id="cd14838">
    <property type="entry name" value="AP4_Mu_N"/>
    <property type="match status" value="1"/>
</dbReference>
<dbReference type="FunFam" id="3.30.450.60:FF:000002">
    <property type="entry name" value="AP-2 complex subunit mu, putative"/>
    <property type="match status" value="1"/>
</dbReference>
<dbReference type="OrthoDB" id="10259133at2759"/>
<comment type="function">
    <text evidence="7">Component of the adaptor protein complex 4 (AP-4). Adaptor protein complexes are vesicle coat components involved both in vesicle formation and cargo selection. They control the vesicular transport of proteins in different trafficking pathways. AP-4 forms a non clathrin-associated coat on vesicles departing the trans-Golgi network (TGN) and may be involved in the targeting of proteins from the trans-Golgi network (TGN) to the endosomal-lysosomal system. It is also involved in protein sorting to the basolateral membrane in epithelial cells and the proper asymmetric localization of somatodendritic proteins in neurons. Within AP-4, the mu-type subunit AP4M1 is directly involved in the recognition and binding of tyrosine-based sorting signals found in the cytoplasmic part of cargos. The adaptor protein complex 4 (AP-4) may also recognize other types of sorting signal.</text>
</comment>
<evidence type="ECO:0000259" key="8">
    <source>
        <dbReference type="PROSITE" id="PS51072"/>
    </source>
</evidence>
<comment type="subcellular location">
    <subcellularLocation>
        <location evidence="7">Early endosome</location>
    </subcellularLocation>
    <subcellularLocation>
        <location evidence="7">Golgi apparatus</location>
        <location evidence="7">trans-Golgi network membrane</location>
        <topology evidence="7">Peripheral membrane protein</topology>
    </subcellularLocation>
    <subcellularLocation>
        <location evidence="1">Membrane</location>
        <location evidence="1">Coated pit</location>
        <topology evidence="1">Peripheral membrane protein</topology>
        <orientation evidence="1">Cytoplasmic side</orientation>
    </subcellularLocation>
</comment>
<dbReference type="AlphaFoldDB" id="A0A8C4WIV8"/>
<dbReference type="InterPro" id="IPR028565">
    <property type="entry name" value="MHD"/>
</dbReference>
<name>A0A8C4WIV8_9SAUR</name>
<dbReference type="GO" id="GO:0005802">
    <property type="term" value="C:trans-Golgi network"/>
    <property type="evidence" value="ECO:0007669"/>
    <property type="project" value="Ensembl"/>
</dbReference>
<dbReference type="GO" id="GO:0006622">
    <property type="term" value="P:protein targeting to lysosome"/>
    <property type="evidence" value="ECO:0007669"/>
    <property type="project" value="Ensembl"/>
</dbReference>
<dbReference type="GO" id="GO:0006895">
    <property type="term" value="P:Golgi to endosome transport"/>
    <property type="evidence" value="ECO:0007669"/>
    <property type="project" value="Ensembl"/>
</dbReference>
<keyword evidence="6" id="KW-0168">Coated pit</keyword>
<dbReference type="GO" id="GO:0005905">
    <property type="term" value="C:clathrin-coated pit"/>
    <property type="evidence" value="ECO:0007669"/>
    <property type="project" value="UniProtKB-KW"/>
</dbReference>
<dbReference type="GO" id="GO:0030124">
    <property type="term" value="C:AP-4 adaptor complex"/>
    <property type="evidence" value="ECO:0007669"/>
    <property type="project" value="Ensembl"/>
</dbReference>
<dbReference type="PIRSF" id="PIRSF005992">
    <property type="entry name" value="Clathrin_mu"/>
    <property type="match status" value="1"/>
</dbReference>
<dbReference type="GeneTree" id="ENSGT00940000159929"/>
<dbReference type="Proteomes" id="UP000694390">
    <property type="component" value="Unassembled WGS sequence"/>
</dbReference>
<dbReference type="Pfam" id="PF00928">
    <property type="entry name" value="Adap_comp_sub"/>
    <property type="match status" value="1"/>
</dbReference>
<dbReference type="Gene3D" id="3.30.450.60">
    <property type="match status" value="1"/>
</dbReference>
<organism evidence="9 10">
    <name type="scientific">Gopherus evgoodei</name>
    <name type="common">Goodes thornscrub tortoise</name>
    <dbReference type="NCBI Taxonomy" id="1825980"/>
    <lineage>
        <taxon>Eukaryota</taxon>
        <taxon>Metazoa</taxon>
        <taxon>Chordata</taxon>
        <taxon>Craniata</taxon>
        <taxon>Vertebrata</taxon>
        <taxon>Euteleostomi</taxon>
        <taxon>Archelosauria</taxon>
        <taxon>Testudinata</taxon>
        <taxon>Testudines</taxon>
        <taxon>Cryptodira</taxon>
        <taxon>Durocryptodira</taxon>
        <taxon>Testudinoidea</taxon>
        <taxon>Testudinidae</taxon>
        <taxon>Gopherus</taxon>
    </lineage>
</organism>
<evidence type="ECO:0000256" key="1">
    <source>
        <dbReference type="ARBA" id="ARBA00004277"/>
    </source>
</evidence>
<dbReference type="GO" id="GO:0005769">
    <property type="term" value="C:early endosome"/>
    <property type="evidence" value="ECO:0007669"/>
    <property type="project" value="UniProtKB-SubCell"/>
</dbReference>
<dbReference type="InterPro" id="IPR036168">
    <property type="entry name" value="AP2_Mu_C_sf"/>
</dbReference>
<dbReference type="InterPro" id="IPR050431">
    <property type="entry name" value="Adaptor_comp_med_subunit"/>
</dbReference>
<dbReference type="Ensembl" id="ENSGEVT00005018971.1">
    <property type="protein sequence ID" value="ENSGEVP00005018057.1"/>
    <property type="gene ID" value="ENSGEVG00005012821.1"/>
</dbReference>
<evidence type="ECO:0000256" key="4">
    <source>
        <dbReference type="ARBA" id="ARBA00022927"/>
    </source>
</evidence>
<evidence type="ECO:0000256" key="7">
    <source>
        <dbReference type="PIRNR" id="PIRNR005992"/>
    </source>
</evidence>
<dbReference type="GO" id="GO:0000045">
    <property type="term" value="P:autophagosome assembly"/>
    <property type="evidence" value="ECO:0007669"/>
    <property type="project" value="Ensembl"/>
</dbReference>
<dbReference type="PANTHER" id="PTHR10529">
    <property type="entry name" value="AP COMPLEX SUBUNIT MU"/>
    <property type="match status" value="1"/>
</dbReference>
<evidence type="ECO:0000313" key="9">
    <source>
        <dbReference type="Ensembl" id="ENSGEVP00005018057.1"/>
    </source>
</evidence>
<evidence type="ECO:0000256" key="5">
    <source>
        <dbReference type="ARBA" id="ARBA00023136"/>
    </source>
</evidence>
<evidence type="ECO:0000256" key="6">
    <source>
        <dbReference type="ARBA" id="ARBA00023176"/>
    </source>
</evidence>
<dbReference type="PRINTS" id="PR00314">
    <property type="entry name" value="CLATHRINADPT"/>
</dbReference>
<dbReference type="InterPro" id="IPR001392">
    <property type="entry name" value="Clathrin_mu"/>
</dbReference>
<gene>
    <name evidence="9" type="primary">AP4M1</name>
</gene>
<feature type="domain" description="MHD" evidence="8">
    <location>
        <begin position="183"/>
        <end position="466"/>
    </location>
</feature>
<dbReference type="GO" id="GO:0019904">
    <property type="term" value="F:protein domain specific binding"/>
    <property type="evidence" value="ECO:0007669"/>
    <property type="project" value="Ensembl"/>
</dbReference>
<evidence type="ECO:0000313" key="10">
    <source>
        <dbReference type="Proteomes" id="UP000694390"/>
    </source>
</evidence>
<reference evidence="9" key="2">
    <citation type="submission" date="2025-09" db="UniProtKB">
        <authorList>
            <consortium name="Ensembl"/>
        </authorList>
    </citation>
    <scope>IDENTIFICATION</scope>
</reference>
<keyword evidence="7" id="KW-0333">Golgi apparatus</keyword>
<dbReference type="InterPro" id="IPR022775">
    <property type="entry name" value="AP_mu_sigma_su"/>
</dbReference>
<sequence length="467" mass="51410">MLSQIFILSSKGDRLVHKDFRGEGSTDLVDTFYRKITALPRDQAPVFMAHEGLHFVHVRHAGLYFVATTGHDVSPFTIIEFLNRLVTLICDYCGSLSEKTVSLNFALIYELLDEMLDYGYVQTTAPDVLRNFIQMEPVLSKPFSLLDLGSVGLFGAETQQSKVAPSSAASRPVLPPCGDQGARNEVFLDVVERLTVVITANGTPMKADIQGEIRLKSYLPSCSELRIGLTEEFCVGKSELRGYGTAVRADQCAFHSSVKLDEFESSRILKVTPSPGELLVMQYQLSDDIPSALPFHLFPTLERDPTGRLRIYLKLRCDLAPKSQALNVRVQLPVPKGVVRWVSARVPGAGSGAAAPTPDSLLSPSLSQELSSPEQTAELQPSLKAILWVIPRIQGGSQLSALFKLEIPGLSSSSLLEVGPVNMSFELPMHTCSGLQIRFLRFTAPQPGLPHRWVRYVSHSDSYVIRL</sequence>
<evidence type="ECO:0000256" key="2">
    <source>
        <dbReference type="ARBA" id="ARBA00005324"/>
    </source>
</evidence>
<keyword evidence="10" id="KW-1185">Reference proteome</keyword>
<keyword evidence="7" id="KW-0967">Endosome</keyword>
<keyword evidence="5 7" id="KW-0472">Membrane</keyword>
<accession>A0A8C4WIV8</accession>
<comment type="similarity">
    <text evidence="2 7">Belongs to the adaptor complexes medium subunit family.</text>
</comment>
<dbReference type="GO" id="GO:0030131">
    <property type="term" value="C:clathrin adaptor complex"/>
    <property type="evidence" value="ECO:0007669"/>
    <property type="project" value="UniProtKB-UniRule"/>
</dbReference>
<proteinExistence type="inferred from homology"/>
<reference evidence="9" key="1">
    <citation type="submission" date="2025-08" db="UniProtKB">
        <authorList>
            <consortium name="Ensembl"/>
        </authorList>
    </citation>
    <scope>IDENTIFICATION</scope>
</reference>
<dbReference type="CDD" id="cd09253">
    <property type="entry name" value="AP-4_Mu4_Cterm"/>
    <property type="match status" value="1"/>
</dbReference>
<keyword evidence="3 7" id="KW-0813">Transport</keyword>
<keyword evidence="4 7" id="KW-0653">Protein transport</keyword>